<protein>
    <submittedName>
        <fullName evidence="1">Ankyrin 3, node of Ranvier (Ankyrin G)</fullName>
    </submittedName>
</protein>
<dbReference type="InterPro" id="IPR002110">
    <property type="entry name" value="Ankyrin_rpt"/>
</dbReference>
<evidence type="ECO:0000313" key="1">
    <source>
        <dbReference type="EMBL" id="CAB9529572.1"/>
    </source>
</evidence>
<name>A0A9N8HXR1_9STRA</name>
<proteinExistence type="predicted"/>
<accession>A0A9N8HXR1</accession>
<dbReference type="Gene3D" id="1.25.40.20">
    <property type="entry name" value="Ankyrin repeat-containing domain"/>
    <property type="match status" value="2"/>
</dbReference>
<dbReference type="Proteomes" id="UP001153069">
    <property type="component" value="Unassembled WGS sequence"/>
</dbReference>
<reference evidence="1" key="1">
    <citation type="submission" date="2020-06" db="EMBL/GenBank/DDBJ databases">
        <authorList>
            <consortium name="Plant Systems Biology data submission"/>
        </authorList>
    </citation>
    <scope>NUCLEOTIDE SEQUENCE</scope>
    <source>
        <strain evidence="1">D6</strain>
    </source>
</reference>
<evidence type="ECO:0000313" key="2">
    <source>
        <dbReference type="Proteomes" id="UP001153069"/>
    </source>
</evidence>
<sequence>MANNNNNVIAAVELIAALERKDPPSSLDEIRSIASADPIVLKSKLVWYHHDGVTPLRVACANPQVDDAIIEYLIREWPDSVYIPSTGGMLPIHMACCAGMSIESIQRLALHHPESLEMESSLGCPLHCASISPHTSLETIQFLYEQYPKAIHCKSCRGDLPLHLSIESKLVEVVQFLAEADPKCLLVSNKYGQLPIHTAAYQGASLDILQCLASLCPESLQTKDNNGDIPLQQVACHGDFSAKQVLEYLIANKGDFDPSCLLHEFYRHKKRQNLELIRFVLEKVPESVRTKNDRGELPLHRVIKGGLFNCSFWEAGQHLHLRALVQAYPTGLFVPCRLGSTPLDTLKRSRGYSEDTKSFLEEQMRQILGGFLQRIAAKFGVPETVLEHQVLPFVL</sequence>
<dbReference type="PANTHER" id="PTHR24121:SF21">
    <property type="entry name" value="ANKYRIN REPEAT FAMILY PROTEIN"/>
    <property type="match status" value="1"/>
</dbReference>
<dbReference type="OrthoDB" id="35902at2759"/>
<dbReference type="EMBL" id="CAICTM010002545">
    <property type="protein sequence ID" value="CAB9529572.1"/>
    <property type="molecule type" value="Genomic_DNA"/>
</dbReference>
<dbReference type="InterPro" id="IPR036770">
    <property type="entry name" value="Ankyrin_rpt-contain_sf"/>
</dbReference>
<gene>
    <name evidence="1" type="ORF">SEMRO_2547_G330870.1</name>
</gene>
<dbReference type="PANTHER" id="PTHR24121">
    <property type="entry name" value="NO MECHANORECEPTOR POTENTIAL C, ISOFORM D-RELATED"/>
    <property type="match status" value="1"/>
</dbReference>
<dbReference type="SUPFAM" id="SSF48403">
    <property type="entry name" value="Ankyrin repeat"/>
    <property type="match status" value="1"/>
</dbReference>
<keyword evidence="2" id="KW-1185">Reference proteome</keyword>
<comment type="caution">
    <text evidence="1">The sequence shown here is derived from an EMBL/GenBank/DDBJ whole genome shotgun (WGS) entry which is preliminary data.</text>
</comment>
<dbReference type="AlphaFoldDB" id="A0A9N8HXR1"/>
<organism evidence="1 2">
    <name type="scientific">Seminavis robusta</name>
    <dbReference type="NCBI Taxonomy" id="568900"/>
    <lineage>
        <taxon>Eukaryota</taxon>
        <taxon>Sar</taxon>
        <taxon>Stramenopiles</taxon>
        <taxon>Ochrophyta</taxon>
        <taxon>Bacillariophyta</taxon>
        <taxon>Bacillariophyceae</taxon>
        <taxon>Bacillariophycidae</taxon>
        <taxon>Naviculales</taxon>
        <taxon>Naviculaceae</taxon>
        <taxon>Seminavis</taxon>
    </lineage>
</organism>
<dbReference type="Pfam" id="PF12796">
    <property type="entry name" value="Ank_2"/>
    <property type="match status" value="1"/>
</dbReference>
<dbReference type="SMART" id="SM00248">
    <property type="entry name" value="ANK"/>
    <property type="match status" value="5"/>
</dbReference>